<reference evidence="1 2" key="1">
    <citation type="submission" date="2019-01" db="EMBL/GenBank/DDBJ databases">
        <authorList>
            <person name="Brito A."/>
        </authorList>
    </citation>
    <scope>NUCLEOTIDE SEQUENCE [LARGE SCALE GENOMIC DNA]</scope>
    <source>
        <strain evidence="1">1</strain>
    </source>
</reference>
<protein>
    <recommendedName>
        <fullName evidence="3">DUF2808 domain-containing protein</fullName>
    </recommendedName>
</protein>
<dbReference type="EMBL" id="CAACVJ010000196">
    <property type="protein sequence ID" value="VEP14613.1"/>
    <property type="molecule type" value="Genomic_DNA"/>
</dbReference>
<gene>
    <name evidence="1" type="ORF">H1P_2750006</name>
</gene>
<evidence type="ECO:0000313" key="2">
    <source>
        <dbReference type="Proteomes" id="UP000320055"/>
    </source>
</evidence>
<proteinExistence type="predicted"/>
<evidence type="ECO:0008006" key="3">
    <source>
        <dbReference type="Google" id="ProtNLM"/>
    </source>
</evidence>
<dbReference type="AlphaFoldDB" id="A0A563VT67"/>
<sequence>MLNKLFISSVLTISTLVFGVNSLVLKPSTAVELLDGQKAFESSFRLIRTATNFSERNNSAARYQFTIEVPQDAGEALKSVKITQKENMDTLVFKADKTLASMGNNLAGANIPLAAVGGESKPGETTIVFDTPIEPGNTVTISVKPKQNPFTGGVYLFGVTAYPTGEDSPGLYLGSGRIHIYD</sequence>
<dbReference type="Proteomes" id="UP000320055">
    <property type="component" value="Unassembled WGS sequence"/>
</dbReference>
<evidence type="ECO:0000313" key="1">
    <source>
        <dbReference type="EMBL" id="VEP14613.1"/>
    </source>
</evidence>
<dbReference type="Pfam" id="PF10989">
    <property type="entry name" value="DUF2808"/>
    <property type="match status" value="1"/>
</dbReference>
<dbReference type="InterPro" id="IPR021256">
    <property type="entry name" value="DUF2808"/>
</dbReference>
<name>A0A563VT67_9CYAN</name>
<keyword evidence="2" id="KW-1185">Reference proteome</keyword>
<dbReference type="OrthoDB" id="423147at2"/>
<accession>A0A563VT67</accession>
<organism evidence="1 2">
    <name type="scientific">Hyella patelloides LEGE 07179</name>
    <dbReference type="NCBI Taxonomy" id="945734"/>
    <lineage>
        <taxon>Bacteria</taxon>
        <taxon>Bacillati</taxon>
        <taxon>Cyanobacteriota</taxon>
        <taxon>Cyanophyceae</taxon>
        <taxon>Pleurocapsales</taxon>
        <taxon>Hyellaceae</taxon>
        <taxon>Hyella</taxon>
    </lineage>
</organism>